<feature type="chain" id="PRO_5038393594" evidence="1">
    <location>
        <begin position="20"/>
        <end position="332"/>
    </location>
</feature>
<keyword evidence="1" id="KW-0732">Signal</keyword>
<comment type="caution">
    <text evidence="2">The sequence shown here is derived from an EMBL/GenBank/DDBJ whole genome shotgun (WGS) entry which is preliminary data.</text>
</comment>
<feature type="signal peptide" evidence="1">
    <location>
        <begin position="1"/>
        <end position="19"/>
    </location>
</feature>
<reference evidence="2" key="2">
    <citation type="submission" date="2021-04" db="EMBL/GenBank/DDBJ databases">
        <authorList>
            <person name="Gilroy R."/>
        </authorList>
    </citation>
    <scope>NUCLEOTIDE SEQUENCE</scope>
    <source>
        <strain evidence="2">CHK188-16595</strain>
    </source>
</reference>
<evidence type="ECO:0000313" key="3">
    <source>
        <dbReference type="Proteomes" id="UP000823877"/>
    </source>
</evidence>
<dbReference type="PROSITE" id="PS51257">
    <property type="entry name" value="PROKAR_LIPOPROTEIN"/>
    <property type="match status" value="1"/>
</dbReference>
<sequence length="332" mass="33809">MKKLLSVLLSALLLVSLFAGCSSGGAEGSGSGSSAHKVAILQYMTHSSLDNCTQGVKNALDAAGIAYDVQIGSSGSADADCQSYAAQMVAGDYDMIIAVATPAALAAYSAVQSASSTIPVIFCAVSDPVSAGLVQSMDAPGNNCTGTADSFDVAGQVDIIKQLQPDLTKLGVIYTTSESNSLSQLERLKAQCATLGITVVERGITEASELASVSASLVSEVDAITNLTDNNVVENMSVVLEQANAAGIPVYGSEIEQVKKGCLASASIDYVALGERTGQIAVDVLGGQSAATYPVVTVEDSFKVVNTDVASQLGITIPDSMSDVQKVTTSAE</sequence>
<organism evidence="2 3">
    <name type="scientific">Candidatus Eubacterium faecale</name>
    <dbReference type="NCBI Taxonomy" id="2838568"/>
    <lineage>
        <taxon>Bacteria</taxon>
        <taxon>Bacillati</taxon>
        <taxon>Bacillota</taxon>
        <taxon>Clostridia</taxon>
        <taxon>Eubacteriales</taxon>
        <taxon>Eubacteriaceae</taxon>
        <taxon>Eubacterium</taxon>
    </lineage>
</organism>
<dbReference type="Gene3D" id="3.40.50.2300">
    <property type="match status" value="2"/>
</dbReference>
<evidence type="ECO:0000256" key="1">
    <source>
        <dbReference type="SAM" id="SignalP"/>
    </source>
</evidence>
<protein>
    <submittedName>
        <fullName evidence="2">ABC transporter substrate-binding protein</fullName>
    </submittedName>
</protein>
<dbReference type="SUPFAM" id="SSF53822">
    <property type="entry name" value="Periplasmic binding protein-like I"/>
    <property type="match status" value="1"/>
</dbReference>
<name>A0A9D2MJ44_9FIRM</name>
<dbReference type="EMBL" id="DWXN01000010">
    <property type="protein sequence ID" value="HJB75184.1"/>
    <property type="molecule type" value="Genomic_DNA"/>
</dbReference>
<dbReference type="PANTHER" id="PTHR35271:SF1">
    <property type="entry name" value="ABC TRANSPORTER, SUBSTRATE-BINDING LIPOPROTEIN"/>
    <property type="match status" value="1"/>
</dbReference>
<gene>
    <name evidence="2" type="ORF">IAA37_05865</name>
</gene>
<dbReference type="Pfam" id="PF04392">
    <property type="entry name" value="ABC_sub_bind"/>
    <property type="match status" value="1"/>
</dbReference>
<dbReference type="InterPro" id="IPR028082">
    <property type="entry name" value="Peripla_BP_I"/>
</dbReference>
<accession>A0A9D2MJ44</accession>
<dbReference type="Proteomes" id="UP000823877">
    <property type="component" value="Unassembled WGS sequence"/>
</dbReference>
<dbReference type="AlphaFoldDB" id="A0A9D2MJ44"/>
<reference evidence="2" key="1">
    <citation type="journal article" date="2021" name="PeerJ">
        <title>Extensive microbial diversity within the chicken gut microbiome revealed by metagenomics and culture.</title>
        <authorList>
            <person name="Gilroy R."/>
            <person name="Ravi A."/>
            <person name="Getino M."/>
            <person name="Pursley I."/>
            <person name="Horton D.L."/>
            <person name="Alikhan N.F."/>
            <person name="Baker D."/>
            <person name="Gharbi K."/>
            <person name="Hall N."/>
            <person name="Watson M."/>
            <person name="Adriaenssens E.M."/>
            <person name="Foster-Nyarko E."/>
            <person name="Jarju S."/>
            <person name="Secka A."/>
            <person name="Antonio M."/>
            <person name="Oren A."/>
            <person name="Chaudhuri R.R."/>
            <person name="La Ragione R."/>
            <person name="Hildebrand F."/>
            <person name="Pallen M.J."/>
        </authorList>
    </citation>
    <scope>NUCLEOTIDE SEQUENCE</scope>
    <source>
        <strain evidence="2">CHK188-16595</strain>
    </source>
</reference>
<evidence type="ECO:0000313" key="2">
    <source>
        <dbReference type="EMBL" id="HJB75184.1"/>
    </source>
</evidence>
<proteinExistence type="predicted"/>
<dbReference type="InterPro" id="IPR007487">
    <property type="entry name" value="ABC_transpt-TYRBP-like"/>
</dbReference>
<dbReference type="CDD" id="cd06325">
    <property type="entry name" value="PBP1_ABC_unchar_transporter"/>
    <property type="match status" value="1"/>
</dbReference>
<dbReference type="PANTHER" id="PTHR35271">
    <property type="entry name" value="ABC TRANSPORTER, SUBSTRATE-BINDING LIPOPROTEIN-RELATED"/>
    <property type="match status" value="1"/>
</dbReference>